<protein>
    <submittedName>
        <fullName evidence="2">Uncharacterized protein</fullName>
    </submittedName>
</protein>
<accession>A0A7W4P2R6</accession>
<feature type="chain" id="PRO_5030719107" evidence="1">
    <location>
        <begin position="29"/>
        <end position="132"/>
    </location>
</feature>
<organism evidence="2 3">
    <name type="scientific">Gluconacetobacter johannae</name>
    <dbReference type="NCBI Taxonomy" id="112140"/>
    <lineage>
        <taxon>Bacteria</taxon>
        <taxon>Pseudomonadati</taxon>
        <taxon>Pseudomonadota</taxon>
        <taxon>Alphaproteobacteria</taxon>
        <taxon>Acetobacterales</taxon>
        <taxon>Acetobacteraceae</taxon>
        <taxon>Gluconacetobacter</taxon>
    </lineage>
</organism>
<sequence>MTIRTACRATVLCGLALLAAATCRPAAAQDDPAADMAAHPVRPPTVIWCSVPQGGALYVSDVTRLGTGSFMAARAYSGRFGRTVNARYGLHLGLEGNYCHQSAKRSTAAVARATQISRMAAQNVAIVSVGVF</sequence>
<comment type="caution">
    <text evidence="2">The sequence shown here is derived from an EMBL/GenBank/DDBJ whole genome shotgun (WGS) entry which is preliminary data.</text>
</comment>
<dbReference type="EMBL" id="JABEQH010000004">
    <property type="protein sequence ID" value="MBB2175064.1"/>
    <property type="molecule type" value="Genomic_DNA"/>
</dbReference>
<name>A0A7W4P2R6_9PROT</name>
<gene>
    <name evidence="2" type="ORF">HLH21_03875</name>
</gene>
<keyword evidence="3" id="KW-1185">Reference proteome</keyword>
<reference evidence="2 3" key="1">
    <citation type="submission" date="2020-04" db="EMBL/GenBank/DDBJ databases">
        <title>Description of novel Gluconacetobacter.</title>
        <authorList>
            <person name="Sombolestani A."/>
        </authorList>
    </citation>
    <scope>NUCLEOTIDE SEQUENCE [LARGE SCALE GENOMIC DNA]</scope>
    <source>
        <strain evidence="2 3">LMG 21312</strain>
    </source>
</reference>
<dbReference type="Proteomes" id="UP000561066">
    <property type="component" value="Unassembled WGS sequence"/>
</dbReference>
<evidence type="ECO:0000313" key="3">
    <source>
        <dbReference type="Proteomes" id="UP000561066"/>
    </source>
</evidence>
<dbReference type="AlphaFoldDB" id="A0A7W4P2R6"/>
<feature type="signal peptide" evidence="1">
    <location>
        <begin position="1"/>
        <end position="28"/>
    </location>
</feature>
<evidence type="ECO:0000256" key="1">
    <source>
        <dbReference type="SAM" id="SignalP"/>
    </source>
</evidence>
<proteinExistence type="predicted"/>
<evidence type="ECO:0000313" key="2">
    <source>
        <dbReference type="EMBL" id="MBB2175064.1"/>
    </source>
</evidence>
<keyword evidence="1" id="KW-0732">Signal</keyword>